<feature type="compositionally biased region" description="Polar residues" evidence="1">
    <location>
        <begin position="590"/>
        <end position="602"/>
    </location>
</feature>
<dbReference type="EMBL" id="MU404351">
    <property type="protein sequence ID" value="KAI1617032.1"/>
    <property type="molecule type" value="Genomic_DNA"/>
</dbReference>
<feature type="compositionally biased region" description="Low complexity" evidence="1">
    <location>
        <begin position="563"/>
        <end position="588"/>
    </location>
</feature>
<feature type="compositionally biased region" description="Basic residues" evidence="1">
    <location>
        <begin position="38"/>
        <end position="47"/>
    </location>
</feature>
<feature type="region of interest" description="Disordered" evidence="1">
    <location>
        <begin position="454"/>
        <end position="650"/>
    </location>
</feature>
<feature type="compositionally biased region" description="Basic and acidic residues" evidence="1">
    <location>
        <begin position="258"/>
        <end position="268"/>
    </location>
</feature>
<feature type="compositionally biased region" description="Pro residues" evidence="1">
    <location>
        <begin position="504"/>
        <end position="521"/>
    </location>
</feature>
<comment type="caution">
    <text evidence="2">The sequence shown here is derived from an EMBL/GenBank/DDBJ whole genome shotgun (WGS) entry which is preliminary data.</text>
</comment>
<feature type="compositionally biased region" description="Polar residues" evidence="1">
    <location>
        <begin position="615"/>
        <end position="635"/>
    </location>
</feature>
<feature type="compositionally biased region" description="Basic and acidic residues" evidence="1">
    <location>
        <begin position="277"/>
        <end position="288"/>
    </location>
</feature>
<feature type="compositionally biased region" description="Low complexity" evidence="1">
    <location>
        <begin position="17"/>
        <end position="37"/>
    </location>
</feature>
<accession>A0AAN6IGC5</accession>
<proteinExistence type="predicted"/>
<feature type="compositionally biased region" description="Low complexity" evidence="1">
    <location>
        <begin position="402"/>
        <end position="416"/>
    </location>
</feature>
<keyword evidence="3" id="KW-1185">Reference proteome</keyword>
<dbReference type="AlphaFoldDB" id="A0AAN6IGC5"/>
<reference evidence="2" key="1">
    <citation type="journal article" date="2022" name="bioRxiv">
        <title>Deciphering the potential niche of two novel black yeast fungi from a biological soil crust based on their genomes, phenotypes, and melanin regulation.</title>
        <authorList>
            <consortium name="DOE Joint Genome Institute"/>
            <person name="Carr E.C."/>
            <person name="Barton Q."/>
            <person name="Grambo S."/>
            <person name="Sullivan M."/>
            <person name="Renfro C.M."/>
            <person name="Kuo A."/>
            <person name="Pangilinan J."/>
            <person name="Lipzen A."/>
            <person name="Keymanesh K."/>
            <person name="Savage E."/>
            <person name="Barry K."/>
            <person name="Grigoriev I.V."/>
            <person name="Riekhof W.R."/>
            <person name="Harris S.S."/>
        </authorList>
    </citation>
    <scope>NUCLEOTIDE SEQUENCE</scope>
    <source>
        <strain evidence="2">JF 03-4F</strain>
    </source>
</reference>
<gene>
    <name evidence="2" type="ORF">EDD36DRAFT_152474</name>
</gene>
<feature type="compositionally biased region" description="Low complexity" evidence="1">
    <location>
        <begin position="490"/>
        <end position="503"/>
    </location>
</feature>
<sequence>MSSAEALETSDATPDVASETPTGGEAETAEGENTTQGRRPRRHRGRHAKDPLGQSIQYRCQGTNDFEEKLREYLSNPTSDPEHMTLEFLFPVTAAFMVPAREPKGNRPVHDRTPYMYSAFNKTAISVADALQHSGDPKEQMLTQKAISKTLVETVQEADGYHYSFHNYWVSREDQACRFSYFCNDSVLNKGRAANEGASKIRQGVKVRKPVWDCQGTVAVKFSLTKMSLEVHYKHIPMHPTFDERAPAPRNGSKRKRMLEIFHPDKLPKFKPREKKKKPDAPHKEPAKRGRPRKVRDPAVQPAHESAPHSMRDSSLQPLFDFLGSAEQAMNGTAETPVNADRTTQPGPAVADHSVSEQNGTPAAAETPGTGSQHAFPGMMSGFMSGEQLTWSSKKRPRARKSAAAASGAGTTSSTPIQTSGGAPLSEVEALKLRLLEAEQKIKDLETGKLKTVTPITWNAPPPMQQTASNNGYPQPYYPPPPPQYPPQQWPYASPHQQQATPPAHHPPTQPLGPTPSPQPTPNSVSAPKPTPFYGFVPNPEAPAAFQALNARKIQPKRNNLAQSQNMQSSSHPQSHQPCPSPSQLPSAPNQPANMHSAQGMPQAQAIRPQPPMVLSTSQQPQNMQAALDAQNSSVPYAPQNRVASTSSTS</sequence>
<feature type="region of interest" description="Disordered" evidence="1">
    <location>
        <begin position="332"/>
        <end position="424"/>
    </location>
</feature>
<evidence type="ECO:0000313" key="3">
    <source>
        <dbReference type="Proteomes" id="UP001203852"/>
    </source>
</evidence>
<protein>
    <submittedName>
        <fullName evidence="2">Uncharacterized protein</fullName>
    </submittedName>
</protein>
<evidence type="ECO:0000256" key="1">
    <source>
        <dbReference type="SAM" id="MobiDB-lite"/>
    </source>
</evidence>
<organism evidence="2 3">
    <name type="scientific">Exophiala viscosa</name>
    <dbReference type="NCBI Taxonomy" id="2486360"/>
    <lineage>
        <taxon>Eukaryota</taxon>
        <taxon>Fungi</taxon>
        <taxon>Dikarya</taxon>
        <taxon>Ascomycota</taxon>
        <taxon>Pezizomycotina</taxon>
        <taxon>Eurotiomycetes</taxon>
        <taxon>Chaetothyriomycetidae</taxon>
        <taxon>Chaetothyriales</taxon>
        <taxon>Herpotrichiellaceae</taxon>
        <taxon>Exophiala</taxon>
    </lineage>
</organism>
<dbReference type="Proteomes" id="UP001203852">
    <property type="component" value="Unassembled WGS sequence"/>
</dbReference>
<feature type="compositionally biased region" description="Pro residues" evidence="1">
    <location>
        <begin position="476"/>
        <end position="489"/>
    </location>
</feature>
<name>A0AAN6IGC5_9EURO</name>
<evidence type="ECO:0000313" key="2">
    <source>
        <dbReference type="EMBL" id="KAI1617032.1"/>
    </source>
</evidence>
<feature type="region of interest" description="Disordered" evidence="1">
    <location>
        <begin position="240"/>
        <end position="315"/>
    </location>
</feature>
<feature type="compositionally biased region" description="Polar residues" evidence="1">
    <location>
        <begin position="332"/>
        <end position="346"/>
    </location>
</feature>
<feature type="region of interest" description="Disordered" evidence="1">
    <location>
        <begin position="1"/>
        <end position="53"/>
    </location>
</feature>